<reference evidence="3 4" key="1">
    <citation type="submission" date="2014-08" db="EMBL/GenBank/DDBJ databases">
        <authorList>
            <person name="Hassan Y.I."/>
            <person name="Lepp D."/>
            <person name="Zhou T."/>
        </authorList>
    </citation>
    <scope>NUCLEOTIDE SEQUENCE [LARGE SCALE GENOMIC DNA]</scope>
    <source>
        <strain evidence="3 4">IFO13584</strain>
    </source>
</reference>
<protein>
    <submittedName>
        <fullName evidence="3">Peptidase M24</fullName>
    </submittedName>
</protein>
<dbReference type="InterPro" id="IPR000994">
    <property type="entry name" value="Pept_M24"/>
</dbReference>
<comment type="caution">
    <text evidence="3">The sequence shown here is derived from an EMBL/GenBank/DDBJ whole genome shotgun (WGS) entry which is preliminary data.</text>
</comment>
<organism evidence="3 4">
    <name type="scientific">Devosia riboflavina</name>
    <dbReference type="NCBI Taxonomy" id="46914"/>
    <lineage>
        <taxon>Bacteria</taxon>
        <taxon>Pseudomonadati</taxon>
        <taxon>Pseudomonadota</taxon>
        <taxon>Alphaproteobacteria</taxon>
        <taxon>Hyphomicrobiales</taxon>
        <taxon>Devosiaceae</taxon>
        <taxon>Devosia</taxon>
    </lineage>
</organism>
<feature type="domain" description="Peptidase M24" evidence="1">
    <location>
        <begin position="151"/>
        <end position="368"/>
    </location>
</feature>
<dbReference type="OrthoDB" id="9806388at2"/>
<dbReference type="InterPro" id="IPR036005">
    <property type="entry name" value="Creatinase/aminopeptidase-like"/>
</dbReference>
<proteinExistence type="predicted"/>
<dbReference type="STRING" id="46914.JP75_19730"/>
<dbReference type="InterPro" id="IPR050659">
    <property type="entry name" value="Peptidase_M24B"/>
</dbReference>
<dbReference type="Proteomes" id="UP000028981">
    <property type="component" value="Unassembled WGS sequence"/>
</dbReference>
<dbReference type="PANTHER" id="PTHR46112">
    <property type="entry name" value="AMINOPEPTIDASE"/>
    <property type="match status" value="1"/>
</dbReference>
<dbReference type="InterPro" id="IPR000587">
    <property type="entry name" value="Creatinase_N"/>
</dbReference>
<dbReference type="SUPFAM" id="SSF53092">
    <property type="entry name" value="Creatinase/prolidase N-terminal domain"/>
    <property type="match status" value="1"/>
</dbReference>
<keyword evidence="4" id="KW-1185">Reference proteome</keyword>
<dbReference type="Pfam" id="PF01321">
    <property type="entry name" value="Creatinase_N"/>
    <property type="match status" value="1"/>
</dbReference>
<evidence type="ECO:0000313" key="4">
    <source>
        <dbReference type="Proteomes" id="UP000028981"/>
    </source>
</evidence>
<dbReference type="Gene3D" id="3.90.230.10">
    <property type="entry name" value="Creatinase/methionine aminopeptidase superfamily"/>
    <property type="match status" value="1"/>
</dbReference>
<dbReference type="RefSeq" id="WP_035086061.1">
    <property type="nucleotide sequence ID" value="NZ_JQGC01000022.1"/>
</dbReference>
<dbReference type="Pfam" id="PF00557">
    <property type="entry name" value="Peptidase_M24"/>
    <property type="match status" value="1"/>
</dbReference>
<evidence type="ECO:0000313" key="3">
    <source>
        <dbReference type="EMBL" id="KFL29594.1"/>
    </source>
</evidence>
<dbReference type="PANTHER" id="PTHR46112:SF2">
    <property type="entry name" value="XAA-PRO AMINOPEPTIDASE P-RELATED"/>
    <property type="match status" value="1"/>
</dbReference>
<evidence type="ECO:0000259" key="2">
    <source>
        <dbReference type="Pfam" id="PF01321"/>
    </source>
</evidence>
<accession>A0A087LY91</accession>
<gene>
    <name evidence="3" type="ORF">JP75_19730</name>
</gene>
<feature type="domain" description="Creatinase N-terminal" evidence="2">
    <location>
        <begin position="16"/>
        <end position="143"/>
    </location>
</feature>
<sequence length="387" mass="42361">MKQRLSRDTYARIQDGLRARMAAQGFDGLLVDDHHHVAYLSGFFHFPNERPAAIWLTARDCILLVPALEADHAEKQNTAAEFVVYPEYPGIEDAFSVLLSKLNPTGRIAYSPTTPVGRVRKFEQFAPNATWVMSEIVEDARLIKFPEEIALHREAARISDAMVDAGLRLICDALAEGAPLPSEAELARHVTSFGTKTMYAEHEDVVVGQMLAGGLVYTGKNAALPHGLPSAERVKPGETFILSLGCAVGGRFAESERTFVMGEPTAEQRRYFEVATRAQAIGTDALIAGRPCSEANRICLDVIREAGMAQYLRHRQGHGIGIWLHEPPWIADGDDSPLQPGMIVSSEPGLYIPGHGGYRISDTVLIAETGPERLTSHPRTIDECIIG</sequence>
<evidence type="ECO:0000259" key="1">
    <source>
        <dbReference type="Pfam" id="PF00557"/>
    </source>
</evidence>
<dbReference type="Gene3D" id="3.40.350.10">
    <property type="entry name" value="Creatinase/prolidase N-terminal domain"/>
    <property type="match status" value="1"/>
</dbReference>
<dbReference type="SUPFAM" id="SSF55920">
    <property type="entry name" value="Creatinase/aminopeptidase"/>
    <property type="match status" value="1"/>
</dbReference>
<dbReference type="EMBL" id="JQGC01000022">
    <property type="protein sequence ID" value="KFL29594.1"/>
    <property type="molecule type" value="Genomic_DNA"/>
</dbReference>
<dbReference type="InterPro" id="IPR029149">
    <property type="entry name" value="Creatin/AminoP/Spt16_N"/>
</dbReference>
<name>A0A087LY91_9HYPH</name>
<dbReference type="AlphaFoldDB" id="A0A087LY91"/>